<comment type="caution">
    <text evidence="4">The sequence shown here is derived from an EMBL/GenBank/DDBJ whole genome shotgun (WGS) entry which is preliminary data.</text>
</comment>
<accession>A0AAD5VQV1</accession>
<gene>
    <name evidence="4" type="ORF">NP233_g6526</name>
</gene>
<dbReference type="EMBL" id="JANIEX010000431">
    <property type="protein sequence ID" value="KAJ3567184.1"/>
    <property type="molecule type" value="Genomic_DNA"/>
</dbReference>
<reference evidence="4" key="1">
    <citation type="submission" date="2022-07" db="EMBL/GenBank/DDBJ databases">
        <title>Genome Sequence of Leucocoprinus birnbaumii.</title>
        <authorList>
            <person name="Buettner E."/>
        </authorList>
    </citation>
    <scope>NUCLEOTIDE SEQUENCE</scope>
    <source>
        <strain evidence="4">VT141</strain>
    </source>
</reference>
<organism evidence="4 5">
    <name type="scientific">Leucocoprinus birnbaumii</name>
    <dbReference type="NCBI Taxonomy" id="56174"/>
    <lineage>
        <taxon>Eukaryota</taxon>
        <taxon>Fungi</taxon>
        <taxon>Dikarya</taxon>
        <taxon>Basidiomycota</taxon>
        <taxon>Agaricomycotina</taxon>
        <taxon>Agaricomycetes</taxon>
        <taxon>Agaricomycetidae</taxon>
        <taxon>Agaricales</taxon>
        <taxon>Agaricineae</taxon>
        <taxon>Agaricaceae</taxon>
        <taxon>Leucocoprinus</taxon>
    </lineage>
</organism>
<dbReference type="InterPro" id="IPR003593">
    <property type="entry name" value="AAA+_ATPase"/>
</dbReference>
<feature type="compositionally biased region" description="Low complexity" evidence="2">
    <location>
        <begin position="9"/>
        <end position="27"/>
    </location>
</feature>
<dbReference type="PANTHER" id="PTHR10039">
    <property type="entry name" value="AMELOGENIN"/>
    <property type="match status" value="1"/>
</dbReference>
<dbReference type="PANTHER" id="PTHR10039:SF17">
    <property type="entry name" value="FUNGAL STAND N-TERMINAL GOODBYE DOMAIN-CONTAINING PROTEIN-RELATED"/>
    <property type="match status" value="1"/>
</dbReference>
<name>A0AAD5VQV1_9AGAR</name>
<sequence length="649" mass="72644">MRPSFKRNALGPASSNAPAAGATPSPGQESTLTHHRILDSRAHDIVINNPTLINSSQVSVKKNGLDKLLDKSMPQAFHNSASRWPPPRCHYASRQQFRSMIADWGTGCSEVIPQHLLWMHGPFGVGKSAIAQSCAEDLAAGNRLAASLFLSHPNALNDPDLVFTSIAWQLAIAYPVFGEILNREILRDETLLVSRREVQFQGLLVKPLLQLADSSSVEGKVIILDGLDEISDSDAQVDIITIIAASTRQRTTPFKWFILSRPMPHIQRVMQSKDISTLLHALDLPLSPENDHEILTFFTKELEKISQQHNLSPSWYSEADIAALVKLAGGLWVYVNSLTRFISTSDSLGPQHQLCLILSLGHKSSAPRSEAPAPLASIDYFYRLIMQQIPSHVVKTVRKILLLNTVFPPEYTGINHVLQLANVLGLSRDEFRAACGFLQAVLVLVETPRAGAFIHFYHASFMEYMKSDRSGEFCIYGNCVGELQHEVIERINQVHSKSTGRSPTTMVTFPLEPPLDQSVDDLVYLSLIFSLLRLCDHPYCLIAPSVAPKLNELDFSKIPHFLEESQFSVEMFLNYTRFEENLPRGYRKKILRQQFNLFGFHKMPNFASENKPFILGKGKKTLVCWPVKKAKDSIRIVMVTSSLHAVIYC</sequence>
<dbReference type="SMART" id="SM00382">
    <property type="entry name" value="AAA"/>
    <property type="match status" value="1"/>
</dbReference>
<dbReference type="AlphaFoldDB" id="A0AAD5VQV1"/>
<keyword evidence="1" id="KW-0677">Repeat</keyword>
<evidence type="ECO:0000313" key="5">
    <source>
        <dbReference type="Proteomes" id="UP001213000"/>
    </source>
</evidence>
<evidence type="ECO:0000259" key="3">
    <source>
        <dbReference type="SMART" id="SM00382"/>
    </source>
</evidence>
<dbReference type="SUPFAM" id="SSF52540">
    <property type="entry name" value="P-loop containing nucleoside triphosphate hydrolases"/>
    <property type="match status" value="1"/>
</dbReference>
<feature type="region of interest" description="Disordered" evidence="2">
    <location>
        <begin position="1"/>
        <end position="31"/>
    </location>
</feature>
<proteinExistence type="predicted"/>
<keyword evidence="5" id="KW-1185">Reference proteome</keyword>
<dbReference type="Proteomes" id="UP001213000">
    <property type="component" value="Unassembled WGS sequence"/>
</dbReference>
<evidence type="ECO:0000256" key="2">
    <source>
        <dbReference type="SAM" id="MobiDB-lite"/>
    </source>
</evidence>
<dbReference type="InterPro" id="IPR027417">
    <property type="entry name" value="P-loop_NTPase"/>
</dbReference>
<dbReference type="Gene3D" id="3.40.50.300">
    <property type="entry name" value="P-loop containing nucleotide triphosphate hydrolases"/>
    <property type="match status" value="1"/>
</dbReference>
<dbReference type="InterPro" id="IPR056884">
    <property type="entry name" value="NPHP3-like_N"/>
</dbReference>
<evidence type="ECO:0000256" key="1">
    <source>
        <dbReference type="ARBA" id="ARBA00022737"/>
    </source>
</evidence>
<feature type="domain" description="AAA+ ATPase" evidence="3">
    <location>
        <begin position="113"/>
        <end position="276"/>
    </location>
</feature>
<dbReference type="Pfam" id="PF24883">
    <property type="entry name" value="NPHP3_N"/>
    <property type="match status" value="1"/>
</dbReference>
<evidence type="ECO:0000313" key="4">
    <source>
        <dbReference type="EMBL" id="KAJ3567184.1"/>
    </source>
</evidence>
<protein>
    <recommendedName>
        <fullName evidence="3">AAA+ ATPase domain-containing protein</fullName>
    </recommendedName>
</protein>